<proteinExistence type="predicted"/>
<dbReference type="EMBL" id="OW240913">
    <property type="protein sequence ID" value="CAH2252143.1"/>
    <property type="molecule type" value="Genomic_DNA"/>
</dbReference>
<dbReference type="AlphaFoldDB" id="A0AAD1VT66"/>
<gene>
    <name evidence="2" type="ORF">PECUL_23A028631</name>
</gene>
<protein>
    <submittedName>
        <fullName evidence="2">Uncharacterized protein</fullName>
    </submittedName>
</protein>
<evidence type="ECO:0000313" key="2">
    <source>
        <dbReference type="EMBL" id="CAH2252143.1"/>
    </source>
</evidence>
<name>A0AAD1VT66_PELCU</name>
<evidence type="ECO:0000313" key="3">
    <source>
        <dbReference type="Proteomes" id="UP001295444"/>
    </source>
</evidence>
<feature type="region of interest" description="Disordered" evidence="1">
    <location>
        <begin position="1"/>
        <end position="92"/>
    </location>
</feature>
<organism evidence="2 3">
    <name type="scientific">Pelobates cultripes</name>
    <name type="common">Western spadefoot toad</name>
    <dbReference type="NCBI Taxonomy" id="61616"/>
    <lineage>
        <taxon>Eukaryota</taxon>
        <taxon>Metazoa</taxon>
        <taxon>Chordata</taxon>
        <taxon>Craniata</taxon>
        <taxon>Vertebrata</taxon>
        <taxon>Euteleostomi</taxon>
        <taxon>Amphibia</taxon>
        <taxon>Batrachia</taxon>
        <taxon>Anura</taxon>
        <taxon>Pelobatoidea</taxon>
        <taxon>Pelobatidae</taxon>
        <taxon>Pelobates</taxon>
    </lineage>
</organism>
<evidence type="ECO:0000256" key="1">
    <source>
        <dbReference type="SAM" id="MobiDB-lite"/>
    </source>
</evidence>
<keyword evidence="3" id="KW-1185">Reference proteome</keyword>
<accession>A0AAD1VT66</accession>
<dbReference type="Proteomes" id="UP001295444">
    <property type="component" value="Chromosome 02"/>
</dbReference>
<reference evidence="2" key="1">
    <citation type="submission" date="2022-03" db="EMBL/GenBank/DDBJ databases">
        <authorList>
            <person name="Alioto T."/>
            <person name="Alioto T."/>
            <person name="Gomez Garrido J."/>
        </authorList>
    </citation>
    <scope>NUCLEOTIDE SEQUENCE</scope>
</reference>
<sequence length="136" mass="15166">MAELCTASPSKNQYKAARKKEPRRGPKLQARMGPTTQSRSPAAGQRRSEASQASDVAHQATVAQRRWRRPKVERRVGDPLRCSTTTLHHKPSKPLLPLAKLRQTLDTLPEYYCKLTCPHSCGLLGLTPGLSWQNLV</sequence>
<feature type="compositionally biased region" description="Basic residues" evidence="1">
    <location>
        <begin position="16"/>
        <end position="26"/>
    </location>
</feature>